<dbReference type="AlphaFoldDB" id="A0A979FVK4"/>
<dbReference type="Proteomes" id="UP000694843">
    <property type="component" value="Unplaced"/>
</dbReference>
<evidence type="ECO:0000313" key="2">
    <source>
        <dbReference type="Proteomes" id="UP000694843"/>
    </source>
</evidence>
<proteinExistence type="predicted"/>
<gene>
    <name evidence="3" type="primary">LOC108668440</name>
</gene>
<dbReference type="KEGG" id="hazt:108668440"/>
<dbReference type="RefSeq" id="XP_047741279.1">
    <property type="nucleotide sequence ID" value="XM_047885323.1"/>
</dbReference>
<name>A0A979FVK4_HYAAZ</name>
<dbReference type="GeneID" id="108668440"/>
<protein>
    <submittedName>
        <fullName evidence="3">Histone-lysine N-methyltransferase SETD1B-like</fullName>
    </submittedName>
</protein>
<evidence type="ECO:0000256" key="1">
    <source>
        <dbReference type="SAM" id="MobiDB-lite"/>
    </source>
</evidence>
<accession>A0A979FVK4</accession>
<feature type="region of interest" description="Disordered" evidence="1">
    <location>
        <begin position="142"/>
        <end position="194"/>
    </location>
</feature>
<feature type="region of interest" description="Disordered" evidence="1">
    <location>
        <begin position="81"/>
        <end position="122"/>
    </location>
</feature>
<organism evidence="2 3">
    <name type="scientific">Hyalella azteca</name>
    <name type="common">Amphipod</name>
    <dbReference type="NCBI Taxonomy" id="294128"/>
    <lineage>
        <taxon>Eukaryota</taxon>
        <taxon>Metazoa</taxon>
        <taxon>Ecdysozoa</taxon>
        <taxon>Arthropoda</taxon>
        <taxon>Crustacea</taxon>
        <taxon>Multicrustacea</taxon>
        <taxon>Malacostraca</taxon>
        <taxon>Eumalacostraca</taxon>
        <taxon>Peracarida</taxon>
        <taxon>Amphipoda</taxon>
        <taxon>Senticaudata</taxon>
        <taxon>Talitrida</taxon>
        <taxon>Talitroidea</taxon>
        <taxon>Hyalellidae</taxon>
        <taxon>Hyalella</taxon>
    </lineage>
</organism>
<reference evidence="3" key="1">
    <citation type="submission" date="2025-08" db="UniProtKB">
        <authorList>
            <consortium name="RefSeq"/>
        </authorList>
    </citation>
    <scope>IDENTIFICATION</scope>
    <source>
        <tissue evidence="3">Whole organism</tissue>
    </source>
</reference>
<evidence type="ECO:0000313" key="3">
    <source>
        <dbReference type="RefSeq" id="XP_047741279.1"/>
    </source>
</evidence>
<sequence length="256" mass="28076">MQQSHQGQQMGVHQRQQHIIMQPHNNSLHNNFVQQPSQQEIIASLRGNKLRQEAIERQEATEANQSGAEGTMITRPQSLVERRQEPTPHTLRGIDPSEGSRPVGLPRVRHPAPGSVTRTPEKITVGGTIHFCGDLHLDFRQEQEQPPSGATALQGAEDQLPTTPSRSCTPRGISSRHIGTLVPSISPAPPPSPSYTPSLLRPIFTPPPPPAHFHASPSHWLPRVRHPAPGSVTRTPEKITVGGTIHVCGDLHLDFR</sequence>
<keyword evidence="2" id="KW-1185">Reference proteome</keyword>